<accession>A0A8T2B485</accession>
<protein>
    <submittedName>
        <fullName evidence="2">NIF system FeS cluster assembly NifU N-terminal</fullName>
    </submittedName>
</protein>
<gene>
    <name evidence="2" type="ORF">ISN44_As08g002280</name>
</gene>
<organism evidence="2 3">
    <name type="scientific">Arabidopsis suecica</name>
    <name type="common">Swedish thale-cress</name>
    <name type="synonym">Cardaminopsis suecica</name>
    <dbReference type="NCBI Taxonomy" id="45249"/>
    <lineage>
        <taxon>Eukaryota</taxon>
        <taxon>Viridiplantae</taxon>
        <taxon>Streptophyta</taxon>
        <taxon>Embryophyta</taxon>
        <taxon>Tracheophyta</taxon>
        <taxon>Spermatophyta</taxon>
        <taxon>Magnoliopsida</taxon>
        <taxon>eudicotyledons</taxon>
        <taxon>Gunneridae</taxon>
        <taxon>Pentapetalae</taxon>
        <taxon>rosids</taxon>
        <taxon>malvids</taxon>
        <taxon>Brassicales</taxon>
        <taxon>Brassicaceae</taxon>
        <taxon>Camelineae</taxon>
        <taxon>Arabidopsis</taxon>
    </lineage>
</organism>
<sequence length="108" mass="11934">MSLQIKVDDSRQIVDTRFEAFGCGSDIASIMVSNFDRFVWIKGKTLEEVLTIKNAEIAKHLRLPPVKLHCNMLAEDAIKSAVRDYKKKQSKANNAAGAAGETVKAGFH</sequence>
<dbReference type="GO" id="GO:0016226">
    <property type="term" value="P:iron-sulfur cluster assembly"/>
    <property type="evidence" value="ECO:0007669"/>
    <property type="project" value="InterPro"/>
</dbReference>
<dbReference type="Proteomes" id="UP000694251">
    <property type="component" value="Chromosome 8"/>
</dbReference>
<dbReference type="AlphaFoldDB" id="A0A8T2B485"/>
<keyword evidence="3" id="KW-1185">Reference proteome</keyword>
<dbReference type="PANTHER" id="PTHR10093">
    <property type="entry name" value="IRON-SULFUR CLUSTER ASSEMBLY ENZYME NIFU HOMOLOG"/>
    <property type="match status" value="1"/>
</dbReference>
<dbReference type="FunFam" id="3.90.1010.10:FF:000013">
    <property type="entry name" value="Iron-sulfur cluster assembly enzyme ISCU, mitochondrial"/>
    <property type="match status" value="1"/>
</dbReference>
<evidence type="ECO:0000313" key="3">
    <source>
        <dbReference type="Proteomes" id="UP000694251"/>
    </source>
</evidence>
<comment type="caution">
    <text evidence="2">The sequence shown here is derived from an EMBL/GenBank/DDBJ whole genome shotgun (WGS) entry which is preliminary data.</text>
</comment>
<dbReference type="GO" id="GO:0005506">
    <property type="term" value="F:iron ion binding"/>
    <property type="evidence" value="ECO:0007669"/>
    <property type="project" value="InterPro"/>
</dbReference>
<evidence type="ECO:0000259" key="1">
    <source>
        <dbReference type="Pfam" id="PF01592"/>
    </source>
</evidence>
<evidence type="ECO:0000313" key="2">
    <source>
        <dbReference type="EMBL" id="KAG7580432.1"/>
    </source>
</evidence>
<dbReference type="OrthoDB" id="1925777at2759"/>
<name>A0A8T2B485_ARASU</name>
<proteinExistence type="predicted"/>
<dbReference type="EMBL" id="JAEFBJ010000008">
    <property type="protein sequence ID" value="KAG7580432.1"/>
    <property type="molecule type" value="Genomic_DNA"/>
</dbReference>
<dbReference type="CDD" id="cd06664">
    <property type="entry name" value="IscU_like"/>
    <property type="match status" value="1"/>
</dbReference>
<dbReference type="InterPro" id="IPR002871">
    <property type="entry name" value="NIF_FeS_clus_asmbl_NifU_N"/>
</dbReference>
<reference evidence="2 3" key="1">
    <citation type="submission" date="2020-12" db="EMBL/GenBank/DDBJ databases">
        <title>Concerted genomic and epigenomic changes stabilize Arabidopsis allopolyploids.</title>
        <authorList>
            <person name="Chen Z."/>
        </authorList>
    </citation>
    <scope>NUCLEOTIDE SEQUENCE [LARGE SCALE GENOMIC DNA]</scope>
    <source>
        <strain evidence="2">As9502</strain>
        <tissue evidence="2">Leaf</tissue>
    </source>
</reference>
<feature type="domain" description="NIF system FeS cluster assembly NifU N-terminal" evidence="1">
    <location>
        <begin position="1"/>
        <end position="91"/>
    </location>
</feature>
<dbReference type="GO" id="GO:0051536">
    <property type="term" value="F:iron-sulfur cluster binding"/>
    <property type="evidence" value="ECO:0007669"/>
    <property type="project" value="InterPro"/>
</dbReference>
<dbReference type="Pfam" id="PF01592">
    <property type="entry name" value="NifU_N"/>
    <property type="match status" value="1"/>
</dbReference>